<evidence type="ECO:0000256" key="13">
    <source>
        <dbReference type="SAM" id="Coils"/>
    </source>
</evidence>
<protein>
    <recommendedName>
        <fullName evidence="12">Cardiolipin synthase</fullName>
        <ecNumber evidence="12">2.7.8.-</ecNumber>
    </recommendedName>
</protein>
<evidence type="ECO:0000256" key="1">
    <source>
        <dbReference type="ARBA" id="ARBA00004651"/>
    </source>
</evidence>
<keyword evidence="2" id="KW-1003">Cell membrane</keyword>
<feature type="transmembrane region" description="Helical" evidence="14">
    <location>
        <begin position="390"/>
        <end position="408"/>
    </location>
</feature>
<feature type="coiled-coil region" evidence="13">
    <location>
        <begin position="176"/>
        <end position="203"/>
    </location>
</feature>
<keyword evidence="11" id="KW-1208">Phospholipid metabolism</keyword>
<evidence type="ECO:0000313" key="16">
    <source>
        <dbReference type="EMBL" id="QHQ62488.1"/>
    </source>
</evidence>
<evidence type="ECO:0000256" key="4">
    <source>
        <dbReference type="ARBA" id="ARBA00022679"/>
    </source>
</evidence>
<keyword evidence="6" id="KW-0677">Repeat</keyword>
<feature type="transmembrane region" description="Helical" evidence="14">
    <location>
        <begin position="12"/>
        <end position="33"/>
    </location>
</feature>
<feature type="transmembrane region" description="Helical" evidence="14">
    <location>
        <begin position="331"/>
        <end position="354"/>
    </location>
</feature>
<evidence type="ECO:0000256" key="3">
    <source>
        <dbReference type="ARBA" id="ARBA00022516"/>
    </source>
</evidence>
<feature type="transmembrane region" description="Helical" evidence="14">
    <location>
        <begin position="72"/>
        <end position="98"/>
    </location>
</feature>
<evidence type="ECO:0000256" key="14">
    <source>
        <dbReference type="SAM" id="Phobius"/>
    </source>
</evidence>
<dbReference type="Gene3D" id="3.30.870.10">
    <property type="entry name" value="Endonuclease Chain A"/>
    <property type="match status" value="2"/>
</dbReference>
<evidence type="ECO:0000256" key="12">
    <source>
        <dbReference type="NCBIfam" id="TIGR04265"/>
    </source>
</evidence>
<dbReference type="InterPro" id="IPR027379">
    <property type="entry name" value="CLS_N"/>
</dbReference>
<reference evidence="16 17" key="1">
    <citation type="submission" date="2020-01" db="EMBL/GenBank/DDBJ databases">
        <title>Genome analysis of Anaerocolumna sp. CBA3638.</title>
        <authorList>
            <person name="Kim J."/>
            <person name="Roh S.W."/>
        </authorList>
    </citation>
    <scope>NUCLEOTIDE SEQUENCE [LARGE SCALE GENOMIC DNA]</scope>
    <source>
        <strain evidence="16 17">CBA3638</strain>
    </source>
</reference>
<dbReference type="Pfam" id="PF06541">
    <property type="entry name" value="ABC_trans_CmpB"/>
    <property type="match status" value="1"/>
</dbReference>
<dbReference type="InterPro" id="IPR010540">
    <property type="entry name" value="CmpB_TMEM229"/>
</dbReference>
<feature type="domain" description="PLD phosphodiesterase" evidence="15">
    <location>
        <begin position="566"/>
        <end position="593"/>
    </location>
</feature>
<dbReference type="GO" id="GO:0008808">
    <property type="term" value="F:cardiolipin synthase activity"/>
    <property type="evidence" value="ECO:0007669"/>
    <property type="project" value="UniProtKB-UniRule"/>
</dbReference>
<dbReference type="InterPro" id="IPR001736">
    <property type="entry name" value="PLipase_D/transphosphatidylase"/>
</dbReference>
<name>A0A6P1TSQ3_9FIRM</name>
<keyword evidence="8" id="KW-0443">Lipid metabolism</keyword>
<keyword evidence="9 14" id="KW-0472">Membrane</keyword>
<dbReference type="SUPFAM" id="SSF56024">
    <property type="entry name" value="Phospholipase D/nuclease"/>
    <property type="match status" value="2"/>
</dbReference>
<dbReference type="PANTHER" id="PTHR21248:SF22">
    <property type="entry name" value="PHOSPHOLIPASE D"/>
    <property type="match status" value="1"/>
</dbReference>
<dbReference type="InterPro" id="IPR022924">
    <property type="entry name" value="Cardiolipin_synthase"/>
</dbReference>
<evidence type="ECO:0000256" key="6">
    <source>
        <dbReference type="ARBA" id="ARBA00022737"/>
    </source>
</evidence>
<keyword evidence="5 14" id="KW-0812">Transmembrane</keyword>
<dbReference type="RefSeq" id="WP_161839311.1">
    <property type="nucleotide sequence ID" value="NZ_CP048000.1"/>
</dbReference>
<keyword evidence="4" id="KW-0808">Transferase</keyword>
<evidence type="ECO:0000256" key="9">
    <source>
        <dbReference type="ARBA" id="ARBA00023136"/>
    </source>
</evidence>
<dbReference type="KEGG" id="anr:Ana3638_18280"/>
<dbReference type="GO" id="GO:0005886">
    <property type="term" value="C:plasma membrane"/>
    <property type="evidence" value="ECO:0007669"/>
    <property type="project" value="UniProtKB-SubCell"/>
</dbReference>
<evidence type="ECO:0000256" key="10">
    <source>
        <dbReference type="ARBA" id="ARBA00023209"/>
    </source>
</evidence>
<dbReference type="PANTHER" id="PTHR21248">
    <property type="entry name" value="CARDIOLIPIN SYNTHASE"/>
    <property type="match status" value="1"/>
</dbReference>
<keyword evidence="13" id="KW-0175">Coiled coil</keyword>
<evidence type="ECO:0000256" key="5">
    <source>
        <dbReference type="ARBA" id="ARBA00022692"/>
    </source>
</evidence>
<dbReference type="Proteomes" id="UP000464314">
    <property type="component" value="Chromosome"/>
</dbReference>
<dbReference type="InterPro" id="IPR025202">
    <property type="entry name" value="PLD-like_dom"/>
</dbReference>
<keyword evidence="7 14" id="KW-1133">Transmembrane helix</keyword>
<proteinExistence type="predicted"/>
<feature type="transmembrane region" description="Helical" evidence="14">
    <location>
        <begin position="45"/>
        <end position="66"/>
    </location>
</feature>
<keyword evidence="17" id="KW-1185">Reference proteome</keyword>
<keyword evidence="3" id="KW-0444">Lipid biosynthesis</keyword>
<evidence type="ECO:0000256" key="2">
    <source>
        <dbReference type="ARBA" id="ARBA00022475"/>
    </source>
</evidence>
<sequence>MWNVKIFGVEFINVFYNFIIYSFLGWVYESLYVSFLKKSWVNRGFLNGPVIPIYGAGATLVYIVFWPYRNQYFLVFLGGMLLATLLEYLTSFCMELLFHAKWWDYSDKKFNINGRICLSVSVFWGFLSIFMTLVLQPHIVQILDVIPRLYGEYIGYFIFIVFISDTTITVIHTLQLDAILTDLQKLKQDLQDYIENSRIYETKEELKHKLSSYKASELLDNIKSFMEENKEKLIERNLSREGFEFKKLRYDMERHVKDYINKLQARENKTSYVQRRLLKAFPDLRSIRHELELTNLQERLFIGIGKERWFRMSNILNEDIKGTCKSYLSGFLRVALVGILVLLQFAVLFLLTYWLSESTIYIYMIIEIFSIFVTIGLVNDNRSPSYKISWICIVLILPLTGHIMYALWGKAGTKKKIEKQVLAKIYHGIQYLHYDAELAKEYAEKYPTKSRISKYMETQHFPLFKNNQIQYFPMGEDTFEAIFDDIKNAGKFILINFFIVGEGVLWDNMHKLLLSKIRQGVQVKFMYDDFGATLRTPKNFRKNLEAEGFEIAVFNPIHKYTDKLYMNYRSHQKIIVIDGNIGYTGGMNLADEYVNLVHRFGTWKDNAVRVVGDAVWGLTVTFLQMWEICNSGARIDYNPYRPTMEFPPSDVYCHVIADGPANNPNNPIEIIYKQIINYAKKYVYITTPYLIIEDDMKEALITAVRSGIDVRIITPYIPDKKNVKRLTNYNYGQLLEAGIKIYEYKPGFIHAKTIINEDCGIVGTVNMDYRSFYLHYECGLWMCNREVIDVIKDDLLNTMDISLEITYQDWKNRPWYLKTYQRILNLFSTLM</sequence>
<dbReference type="Pfam" id="PF13396">
    <property type="entry name" value="PLDc_N"/>
    <property type="match status" value="1"/>
</dbReference>
<dbReference type="AlphaFoldDB" id="A0A6P1TSQ3"/>
<gene>
    <name evidence="16" type="primary">cls</name>
    <name evidence="16" type="ORF">Ana3638_18280</name>
</gene>
<keyword evidence="10" id="KW-0594">Phospholipid biosynthesis</keyword>
<evidence type="ECO:0000256" key="7">
    <source>
        <dbReference type="ARBA" id="ARBA00022989"/>
    </source>
</evidence>
<evidence type="ECO:0000313" key="17">
    <source>
        <dbReference type="Proteomes" id="UP000464314"/>
    </source>
</evidence>
<dbReference type="PROSITE" id="PS50035">
    <property type="entry name" value="PLD"/>
    <property type="match status" value="1"/>
</dbReference>
<dbReference type="SMART" id="SM00155">
    <property type="entry name" value="PLDc"/>
    <property type="match status" value="2"/>
</dbReference>
<comment type="subcellular location">
    <subcellularLocation>
        <location evidence="1">Cell membrane</location>
        <topology evidence="1">Multi-pass membrane protein</topology>
    </subcellularLocation>
</comment>
<dbReference type="EMBL" id="CP048000">
    <property type="protein sequence ID" value="QHQ62488.1"/>
    <property type="molecule type" value="Genomic_DNA"/>
</dbReference>
<dbReference type="EC" id="2.7.8.-" evidence="12"/>
<feature type="transmembrane region" description="Helical" evidence="14">
    <location>
        <begin position="153"/>
        <end position="174"/>
    </location>
</feature>
<dbReference type="GO" id="GO:0032049">
    <property type="term" value="P:cardiolipin biosynthetic process"/>
    <property type="evidence" value="ECO:0007669"/>
    <property type="project" value="UniProtKB-UniRule"/>
</dbReference>
<evidence type="ECO:0000256" key="8">
    <source>
        <dbReference type="ARBA" id="ARBA00023098"/>
    </source>
</evidence>
<dbReference type="NCBIfam" id="TIGR04265">
    <property type="entry name" value="bac_cardiolipin"/>
    <property type="match status" value="1"/>
</dbReference>
<evidence type="ECO:0000256" key="11">
    <source>
        <dbReference type="ARBA" id="ARBA00023264"/>
    </source>
</evidence>
<dbReference type="Pfam" id="PF13091">
    <property type="entry name" value="PLDc_2"/>
    <property type="match status" value="2"/>
</dbReference>
<organism evidence="16 17">
    <name type="scientific">Anaerocolumna sedimenticola</name>
    <dbReference type="NCBI Taxonomy" id="2696063"/>
    <lineage>
        <taxon>Bacteria</taxon>
        <taxon>Bacillati</taxon>
        <taxon>Bacillota</taxon>
        <taxon>Clostridia</taxon>
        <taxon>Lachnospirales</taxon>
        <taxon>Lachnospiraceae</taxon>
        <taxon>Anaerocolumna</taxon>
    </lineage>
</organism>
<evidence type="ECO:0000259" key="15">
    <source>
        <dbReference type="PROSITE" id="PS50035"/>
    </source>
</evidence>
<accession>A0A6P1TSQ3</accession>
<feature type="transmembrane region" description="Helical" evidence="14">
    <location>
        <begin position="110"/>
        <end position="133"/>
    </location>
</feature>
<dbReference type="CDD" id="cd09160">
    <property type="entry name" value="PLDc_SMU_988_like_2"/>
    <property type="match status" value="1"/>
</dbReference>
<feature type="transmembrane region" description="Helical" evidence="14">
    <location>
        <begin position="360"/>
        <end position="378"/>
    </location>
</feature>